<organism evidence="1 2">
    <name type="scientific">Alteribacillus bidgolensis</name>
    <dbReference type="NCBI Taxonomy" id="930129"/>
    <lineage>
        <taxon>Bacteria</taxon>
        <taxon>Bacillati</taxon>
        <taxon>Bacillota</taxon>
        <taxon>Bacilli</taxon>
        <taxon>Bacillales</taxon>
        <taxon>Bacillaceae</taxon>
        <taxon>Alteribacillus</taxon>
    </lineage>
</organism>
<evidence type="ECO:0000313" key="2">
    <source>
        <dbReference type="Proteomes" id="UP000199017"/>
    </source>
</evidence>
<keyword evidence="2" id="KW-1185">Reference proteome</keyword>
<name>A0A1G8FPD5_9BACI</name>
<gene>
    <name evidence="1" type="ORF">SAMN05216352_10330</name>
</gene>
<accession>A0A1G8FPD5</accession>
<evidence type="ECO:0000313" key="1">
    <source>
        <dbReference type="EMBL" id="SDH83991.1"/>
    </source>
</evidence>
<protein>
    <submittedName>
        <fullName evidence="1">Uncharacterized protein</fullName>
    </submittedName>
</protein>
<sequence>MPHRPWFPTEKVDVNFSYDKSDERIYRYSLKEKVPFCHVEP</sequence>
<dbReference type="EMBL" id="FNDU01000003">
    <property type="protein sequence ID" value="SDH83991.1"/>
    <property type="molecule type" value="Genomic_DNA"/>
</dbReference>
<dbReference type="Proteomes" id="UP000199017">
    <property type="component" value="Unassembled WGS sequence"/>
</dbReference>
<dbReference type="AlphaFoldDB" id="A0A1G8FPD5"/>
<reference evidence="1 2" key="1">
    <citation type="submission" date="2016-10" db="EMBL/GenBank/DDBJ databases">
        <authorList>
            <person name="de Groot N.N."/>
        </authorList>
    </citation>
    <scope>NUCLEOTIDE SEQUENCE [LARGE SCALE GENOMIC DNA]</scope>
    <source>
        <strain evidence="2">P4B,CCM 7963,CECT 7998,DSM 25260,IBRC-M 10614,KCTC 13821</strain>
    </source>
</reference>
<proteinExistence type="predicted"/>